<dbReference type="Proteomes" id="UP000566819">
    <property type="component" value="Unassembled WGS sequence"/>
</dbReference>
<reference evidence="3 4" key="1">
    <citation type="submission" date="2020-03" db="EMBL/GenBank/DDBJ databases">
        <title>Draft Genome Sequence of Cudoniella acicularis.</title>
        <authorList>
            <person name="Buettner E."/>
            <person name="Kellner H."/>
        </authorList>
    </citation>
    <scope>NUCLEOTIDE SEQUENCE [LARGE SCALE GENOMIC DNA]</scope>
    <source>
        <strain evidence="3 4">DSM 108380</strain>
    </source>
</reference>
<dbReference type="OrthoDB" id="43460at2759"/>
<evidence type="ECO:0000313" key="3">
    <source>
        <dbReference type="EMBL" id="KAF4622678.1"/>
    </source>
</evidence>
<dbReference type="SMART" id="SM00516">
    <property type="entry name" value="SEC14"/>
    <property type="match status" value="1"/>
</dbReference>
<dbReference type="CDD" id="cd00170">
    <property type="entry name" value="SEC14"/>
    <property type="match status" value="1"/>
</dbReference>
<sequence>MLRGQTVYVSNSTLPNIYGRTAPVILLRACANISRRNIVSSISFLLTRATLNHRRSKNQPLNDLSQSSLGLQQYSTTRFCLRKTHASLCDSQRSKQTIGSTSSRTVLAYLIPIKAPSPTTSPLQSHAGSWTAAVVVSVIIVVCAYFDSPAALSHNISLVETFTNILENAELGSDINMTGNPLPGRVGNLTADQEEKLKEFWVATLQVFGVLNTKELNGNGNGHTDPAANGRARSDTSGSKKPKKKRMSLFRRNHADDSESISSQDSGSYTPIGSSDLDDKYGQTKEFHDALATLSPESLRATFWSMVKHDHPDALLLRFLRARKWDVEKALIMMVSTMRWRARDVHVDDDIMKNGELAALEAANGDDSTKRRLGEDFLSQMRMGKSYLHGLDKEGRPMCFVRARLHKQGEQSEESLERYTVFTIETARMILAPPADTACVVFDMTGFSLANMDYTPVKFMIKCFEANYPESLGVVLVHKAPWVFQGIWKIIRGWLDPVVASKVQFTNNIQEMEQYVPSNHIIKELDGAEDWAYRYIEPVPGENDAMKDTDTRDKLLREREVSVQDYEKATLEWIHATTTDLSSIKETRNSVANALRDGYWVLDPYVRARSYYDRVGMISAGGKPRFYPEPTPTTAALTPISNGIPKPVETSADDLD</sequence>
<organism evidence="3 4">
    <name type="scientific">Cudoniella acicularis</name>
    <dbReference type="NCBI Taxonomy" id="354080"/>
    <lineage>
        <taxon>Eukaryota</taxon>
        <taxon>Fungi</taxon>
        <taxon>Dikarya</taxon>
        <taxon>Ascomycota</taxon>
        <taxon>Pezizomycotina</taxon>
        <taxon>Leotiomycetes</taxon>
        <taxon>Helotiales</taxon>
        <taxon>Tricladiaceae</taxon>
        <taxon>Cudoniella</taxon>
    </lineage>
</organism>
<dbReference type="AlphaFoldDB" id="A0A8H4VU58"/>
<evidence type="ECO:0000259" key="2">
    <source>
        <dbReference type="PROSITE" id="PS50191"/>
    </source>
</evidence>
<dbReference type="PANTHER" id="PTHR46590">
    <property type="entry name" value="PHOSPHATIDYLINOSITOL TRANSFER PROTEIN CSR1-RELATED"/>
    <property type="match status" value="1"/>
</dbReference>
<accession>A0A8H4VU58</accession>
<keyword evidence="4" id="KW-1185">Reference proteome</keyword>
<dbReference type="InterPro" id="IPR001251">
    <property type="entry name" value="CRAL-TRIO_dom"/>
</dbReference>
<proteinExistence type="predicted"/>
<dbReference type="InterPro" id="IPR052432">
    <property type="entry name" value="PITP/CRAL-TRIO"/>
</dbReference>
<feature type="compositionally biased region" description="Basic residues" evidence="1">
    <location>
        <begin position="240"/>
        <end position="252"/>
    </location>
</feature>
<gene>
    <name evidence="3" type="ORF">G7Y89_g14351</name>
</gene>
<protein>
    <recommendedName>
        <fullName evidence="2">CRAL-TRIO domain-containing protein</fullName>
    </recommendedName>
</protein>
<name>A0A8H4VU58_9HELO</name>
<feature type="region of interest" description="Disordered" evidence="1">
    <location>
        <begin position="629"/>
        <end position="656"/>
    </location>
</feature>
<feature type="region of interest" description="Disordered" evidence="1">
    <location>
        <begin position="215"/>
        <end position="275"/>
    </location>
</feature>
<evidence type="ECO:0000256" key="1">
    <source>
        <dbReference type="SAM" id="MobiDB-lite"/>
    </source>
</evidence>
<dbReference type="SMART" id="SM01100">
    <property type="entry name" value="CRAL_TRIO_N"/>
    <property type="match status" value="1"/>
</dbReference>
<evidence type="ECO:0000313" key="4">
    <source>
        <dbReference type="Proteomes" id="UP000566819"/>
    </source>
</evidence>
<dbReference type="PANTHER" id="PTHR46590:SF1">
    <property type="entry name" value="PHOSPHATIDYLINOSITOL TRANSFER PROTEIN CSR1"/>
    <property type="match status" value="1"/>
</dbReference>
<dbReference type="InterPro" id="IPR036273">
    <property type="entry name" value="CRAL/TRIO_N_dom_sf"/>
</dbReference>
<dbReference type="Gene3D" id="3.40.525.10">
    <property type="entry name" value="CRAL-TRIO lipid binding domain"/>
    <property type="match status" value="1"/>
</dbReference>
<dbReference type="Pfam" id="PF03765">
    <property type="entry name" value="CRAL_TRIO_N"/>
    <property type="match status" value="1"/>
</dbReference>
<comment type="caution">
    <text evidence="3">The sequence shown here is derived from an EMBL/GenBank/DDBJ whole genome shotgun (WGS) entry which is preliminary data.</text>
</comment>
<dbReference type="PROSITE" id="PS50191">
    <property type="entry name" value="CRAL_TRIO"/>
    <property type="match status" value="1"/>
</dbReference>
<dbReference type="SUPFAM" id="SSF52087">
    <property type="entry name" value="CRAL/TRIO domain"/>
    <property type="match status" value="1"/>
</dbReference>
<dbReference type="SUPFAM" id="SSF46938">
    <property type="entry name" value="CRAL/TRIO N-terminal domain"/>
    <property type="match status" value="1"/>
</dbReference>
<dbReference type="InterPro" id="IPR036865">
    <property type="entry name" value="CRAL-TRIO_dom_sf"/>
</dbReference>
<dbReference type="Pfam" id="PF00650">
    <property type="entry name" value="CRAL_TRIO"/>
    <property type="match status" value="1"/>
</dbReference>
<dbReference type="EMBL" id="JAAMPI010001869">
    <property type="protein sequence ID" value="KAF4622678.1"/>
    <property type="molecule type" value="Genomic_DNA"/>
</dbReference>
<feature type="domain" description="CRAL-TRIO" evidence="2">
    <location>
        <begin position="388"/>
        <end position="533"/>
    </location>
</feature>
<dbReference type="InterPro" id="IPR011074">
    <property type="entry name" value="CRAL/TRIO_N_dom"/>
</dbReference>